<evidence type="ECO:0000313" key="1">
    <source>
        <dbReference type="EMBL" id="QJA52355.1"/>
    </source>
</evidence>
<dbReference type="EMBL" id="MT144952">
    <property type="protein sequence ID" value="QJI01812.1"/>
    <property type="molecule type" value="Genomic_DNA"/>
</dbReference>
<dbReference type="EMBL" id="MT142633">
    <property type="protein sequence ID" value="QJA86402.1"/>
    <property type="molecule type" value="Genomic_DNA"/>
</dbReference>
<gene>
    <name evidence="2" type="ORF">MM415B02084_0005</name>
    <name evidence="1" type="ORF">TM448A02638_0006</name>
    <name evidence="3" type="ORF">TM448B02784_0017</name>
</gene>
<name>A0A6H1ZYL5_9ZZZZ</name>
<dbReference type="EMBL" id="MT144333">
    <property type="protein sequence ID" value="QJA52355.1"/>
    <property type="molecule type" value="Genomic_DNA"/>
</dbReference>
<organism evidence="1">
    <name type="scientific">viral metagenome</name>
    <dbReference type="NCBI Taxonomy" id="1070528"/>
    <lineage>
        <taxon>unclassified sequences</taxon>
        <taxon>metagenomes</taxon>
        <taxon>organismal metagenomes</taxon>
    </lineage>
</organism>
<accession>A0A6H1ZYL5</accession>
<evidence type="ECO:0000313" key="2">
    <source>
        <dbReference type="EMBL" id="QJA86402.1"/>
    </source>
</evidence>
<protein>
    <submittedName>
        <fullName evidence="1">Uncharacterized protein</fullName>
    </submittedName>
</protein>
<dbReference type="AlphaFoldDB" id="A0A6H1ZYL5"/>
<sequence>MTQKKEDIERLVAELSGAIISVFEAAHEGSSLPGCNNCSLIEYCESHGLYCGNAVNGLLVGQEWEPKVAAS</sequence>
<proteinExistence type="predicted"/>
<evidence type="ECO:0000313" key="3">
    <source>
        <dbReference type="EMBL" id="QJI01812.1"/>
    </source>
</evidence>
<reference evidence="1" key="1">
    <citation type="submission" date="2020-03" db="EMBL/GenBank/DDBJ databases">
        <title>The deep terrestrial virosphere.</title>
        <authorList>
            <person name="Holmfeldt K."/>
            <person name="Nilsson E."/>
            <person name="Simone D."/>
            <person name="Lopez-Fernandez M."/>
            <person name="Wu X."/>
            <person name="de Brujin I."/>
            <person name="Lundin D."/>
            <person name="Andersson A."/>
            <person name="Bertilsson S."/>
            <person name="Dopson M."/>
        </authorList>
    </citation>
    <scope>NUCLEOTIDE SEQUENCE</scope>
    <source>
        <strain evidence="2">MM415B02084</strain>
        <strain evidence="1">TM448A02638</strain>
        <strain evidence="3">TM448B02784</strain>
    </source>
</reference>